<dbReference type="eggNOG" id="COG5608">
    <property type="taxonomic scope" value="Bacteria"/>
</dbReference>
<dbReference type="KEGG" id="oho:Oweho_2924"/>
<gene>
    <name evidence="2" type="ordered locus">Oweho_2924</name>
</gene>
<dbReference type="Gene3D" id="2.60.40.1820">
    <property type="match status" value="2"/>
</dbReference>
<dbReference type="SUPFAM" id="SSF117070">
    <property type="entry name" value="LEA14-like"/>
    <property type="match status" value="2"/>
</dbReference>
<organism evidence="2 3">
    <name type="scientific">Owenweeksia hongkongensis (strain DSM 17368 / CIP 108786 / JCM 12287 / NRRL B-23963 / UST20020801)</name>
    <dbReference type="NCBI Taxonomy" id="926562"/>
    <lineage>
        <taxon>Bacteria</taxon>
        <taxon>Pseudomonadati</taxon>
        <taxon>Bacteroidota</taxon>
        <taxon>Flavobacteriia</taxon>
        <taxon>Flavobacteriales</taxon>
        <taxon>Owenweeksiaceae</taxon>
        <taxon>Owenweeksia</taxon>
    </lineage>
</organism>
<protein>
    <submittedName>
        <fullName evidence="2">Late embryogenesis abundant protein</fullName>
    </submittedName>
</protein>
<dbReference type="STRING" id="926562.Oweho_2924"/>
<dbReference type="RefSeq" id="WP_014203230.1">
    <property type="nucleotide sequence ID" value="NC_016599.1"/>
</dbReference>
<evidence type="ECO:0000259" key="1">
    <source>
        <dbReference type="Pfam" id="PF03168"/>
    </source>
</evidence>
<dbReference type="Proteomes" id="UP000005631">
    <property type="component" value="Chromosome"/>
</dbReference>
<dbReference type="PANTHER" id="PTHR31459">
    <property type="match status" value="1"/>
</dbReference>
<dbReference type="InterPro" id="IPR045043">
    <property type="entry name" value="Lea14-like"/>
</dbReference>
<reference evidence="2 3" key="1">
    <citation type="journal article" date="2012" name="Stand. Genomic Sci.">
        <title>Genome sequence of the orange-pigmented seawater bacterium Owenweeksia hongkongensis type strain (UST20020801(T)).</title>
        <authorList>
            <person name="Riedel T."/>
            <person name="Held B."/>
            <person name="Nolan M."/>
            <person name="Lucas S."/>
            <person name="Lapidus A."/>
            <person name="Tice H."/>
            <person name="Del Rio T.G."/>
            <person name="Cheng J.F."/>
            <person name="Han C."/>
            <person name="Tapia R."/>
            <person name="Goodwin L.A."/>
            <person name="Pitluck S."/>
            <person name="Liolios K."/>
            <person name="Mavromatis K."/>
            <person name="Pagani I."/>
            <person name="Ivanova N."/>
            <person name="Mikhailova N."/>
            <person name="Pati A."/>
            <person name="Chen A."/>
            <person name="Palaniappan K."/>
            <person name="Rohde M."/>
            <person name="Tindall B.J."/>
            <person name="Detter J.C."/>
            <person name="Goker M."/>
            <person name="Woyke T."/>
            <person name="Bristow J."/>
            <person name="Eisen J.A."/>
            <person name="Markowitz V."/>
            <person name="Hugenholtz P."/>
            <person name="Klenk H.P."/>
            <person name="Kyrpides N.C."/>
        </authorList>
    </citation>
    <scope>NUCLEOTIDE SEQUENCE</scope>
    <source>
        <strain evidence="3">DSM 17368 / JCM 12287 / NRRL B-23963</strain>
    </source>
</reference>
<dbReference type="PANTHER" id="PTHR31459:SF2">
    <property type="entry name" value="OS03G0843300 PROTEIN"/>
    <property type="match status" value="1"/>
</dbReference>
<proteinExistence type="predicted"/>
<dbReference type="HOGENOM" id="CLU_914997_0_0_10"/>
<dbReference type="InterPro" id="IPR004864">
    <property type="entry name" value="LEA_2"/>
</dbReference>
<keyword evidence="3" id="KW-1185">Reference proteome</keyword>
<dbReference type="Pfam" id="PF03168">
    <property type="entry name" value="LEA_2"/>
    <property type="match status" value="1"/>
</dbReference>
<evidence type="ECO:0000313" key="2">
    <source>
        <dbReference type="EMBL" id="AEV33881.1"/>
    </source>
</evidence>
<feature type="domain" description="Late embryogenesis abundant protein LEA-2 subgroup" evidence="1">
    <location>
        <begin position="63"/>
        <end position="156"/>
    </location>
</feature>
<dbReference type="AlphaFoldDB" id="G8R1D8"/>
<name>G8R1D8_OWEHD</name>
<dbReference type="EMBL" id="CP003156">
    <property type="protein sequence ID" value="AEV33881.1"/>
    <property type="molecule type" value="Genomic_DNA"/>
</dbReference>
<sequence length="300" mass="34543">MKKKTIWIVIILLILALGFYGWNRYQKSQNEEYGTFLIPRLEYSAFVFKRIEPEVITMDMKMLIDNPTLFGFTVDSFTYDFYIADQMVFSSTYPEKIELKGGDSSFIMVPITMYNDSLTWVLDSLKNAGIENTTYSVKGDFYADVPLLKERKFNYNQSFEAPLYKVPATKLKDWEYRKLENGDVTLDFILTIVNFNVFPYDFKDLSYEINLGNDKMVFDGAIMGDVNIPKEDSVDLVLPVNIDLSELGGAALNFIFKGRDLEYEFYSKLTITNESNTISDSPMELYSKGTLGTIIDLTKE</sequence>
<dbReference type="OrthoDB" id="892296at2"/>
<evidence type="ECO:0000313" key="3">
    <source>
        <dbReference type="Proteomes" id="UP000005631"/>
    </source>
</evidence>
<accession>G8R1D8</accession>